<accession>A0ABU3Q661</accession>
<gene>
    <name evidence="2" type="ORF">RQX22_08045</name>
</gene>
<dbReference type="Proteomes" id="UP001259572">
    <property type="component" value="Unassembled WGS sequence"/>
</dbReference>
<keyword evidence="2" id="KW-0328">Glycosyltransferase</keyword>
<dbReference type="SUPFAM" id="SSF53448">
    <property type="entry name" value="Nucleotide-diphospho-sugar transferases"/>
    <property type="match status" value="1"/>
</dbReference>
<name>A0ABU3Q661_9SPHN</name>
<proteinExistence type="predicted"/>
<dbReference type="RefSeq" id="WP_315725343.1">
    <property type="nucleotide sequence ID" value="NZ_JAVUPU010000003.1"/>
</dbReference>
<dbReference type="Gene3D" id="3.90.550.10">
    <property type="entry name" value="Spore Coat Polysaccharide Biosynthesis Protein SpsA, Chain A"/>
    <property type="match status" value="1"/>
</dbReference>
<protein>
    <submittedName>
        <fullName evidence="2">Glycosyltransferase family 2 protein</fullName>
        <ecNumber evidence="2">2.4.-.-</ecNumber>
    </submittedName>
</protein>
<dbReference type="InterPro" id="IPR029044">
    <property type="entry name" value="Nucleotide-diphossugar_trans"/>
</dbReference>
<dbReference type="EMBL" id="JAVUPU010000003">
    <property type="protein sequence ID" value="MDT9598897.1"/>
    <property type="molecule type" value="Genomic_DNA"/>
</dbReference>
<organism evidence="2 3">
    <name type="scientific">Sphingosinicella rhizophila</name>
    <dbReference type="NCBI Taxonomy" id="3050082"/>
    <lineage>
        <taxon>Bacteria</taxon>
        <taxon>Pseudomonadati</taxon>
        <taxon>Pseudomonadota</taxon>
        <taxon>Alphaproteobacteria</taxon>
        <taxon>Sphingomonadales</taxon>
        <taxon>Sphingosinicellaceae</taxon>
        <taxon>Sphingosinicella</taxon>
    </lineage>
</organism>
<dbReference type="InterPro" id="IPR001173">
    <property type="entry name" value="Glyco_trans_2-like"/>
</dbReference>
<evidence type="ECO:0000259" key="1">
    <source>
        <dbReference type="Pfam" id="PF00535"/>
    </source>
</evidence>
<dbReference type="InterPro" id="IPR050834">
    <property type="entry name" value="Glycosyltransf_2"/>
</dbReference>
<dbReference type="PANTHER" id="PTHR43685:SF11">
    <property type="entry name" value="GLYCOSYLTRANSFERASE TAGX-RELATED"/>
    <property type="match status" value="1"/>
</dbReference>
<reference evidence="2 3" key="1">
    <citation type="submission" date="2023-05" db="EMBL/GenBank/DDBJ databases">
        <authorList>
            <person name="Guo Y."/>
        </authorList>
    </citation>
    <scope>NUCLEOTIDE SEQUENCE [LARGE SCALE GENOMIC DNA]</scope>
    <source>
        <strain evidence="2 3">GR2756</strain>
    </source>
</reference>
<evidence type="ECO:0000313" key="3">
    <source>
        <dbReference type="Proteomes" id="UP001259572"/>
    </source>
</evidence>
<evidence type="ECO:0000313" key="2">
    <source>
        <dbReference type="EMBL" id="MDT9598897.1"/>
    </source>
</evidence>
<feature type="domain" description="Glycosyltransferase 2-like" evidence="1">
    <location>
        <begin position="9"/>
        <end position="166"/>
    </location>
</feature>
<dbReference type="Pfam" id="PF00535">
    <property type="entry name" value="Glycos_transf_2"/>
    <property type="match status" value="1"/>
</dbReference>
<keyword evidence="2" id="KW-0808">Transferase</keyword>
<comment type="caution">
    <text evidence="2">The sequence shown here is derived from an EMBL/GenBank/DDBJ whole genome shotgun (WGS) entry which is preliminary data.</text>
</comment>
<keyword evidence="3" id="KW-1185">Reference proteome</keyword>
<dbReference type="GO" id="GO:0016757">
    <property type="term" value="F:glycosyltransferase activity"/>
    <property type="evidence" value="ECO:0007669"/>
    <property type="project" value="UniProtKB-KW"/>
</dbReference>
<dbReference type="PANTHER" id="PTHR43685">
    <property type="entry name" value="GLYCOSYLTRANSFERASE"/>
    <property type="match status" value="1"/>
</dbReference>
<sequence>MKKINPSVTVVIPAYKAEATIQRAVNSVLSQEGVKFQIIVVIDGLLDLTSERLKNYDPALVRVITNEENLGAQVSRNKGLLAASGDYVMFLDCDDFIEGPMLLGLAHKICEDDADIAFGPMRLLKLSGGRERPPIHRSFSSADDLFLSWMGAGRTVGTCSIMWRTSFLRSIGGWNEAVRRNQDGEMVMRSVLRGARFTSSREGCGVYVIHSSADRITLRPENFSSSLDVGEMILAMSSDYVGEDVRRTALGDYFYRIMLRLYATGHPKLAARALQRARDLGHGRSEWHRPIAALLGLPFRFNIIKLHSPLPFARMLLGLASLLVRHASQSRSIDSRSKV</sequence>
<dbReference type="EC" id="2.4.-.-" evidence="2"/>